<sequence>MRTATAPLLLIAASLSSALVLPPEPQHGQHPFLSPQAISHDDDDASAVPADRWRVPTVHESAIMARRMLRYETLGTLSTVFPEPSHENSSLSTSEIRPDDVAGSPIALMEYFADCEPDTGNPTLLAIHIATPYRNYEAGSNITLSLRWHPESSPLHYPPPPPPPPPHHPPPPAPHHGGPEHSPPLPPPPPPHHHLPPNPNTTCSSPDVLPIPITPAALPRYALVGKLESFSAEDAEAADLASCFTRAHPDSHLWLPGNDIHTSSWQRFVVEEVYWFGGFGDRALIGWIPIEEWRGITEEEIEGCRLPGEWGRGAPNMRPEIVSGWKWPEERQK</sequence>
<gene>
    <name evidence="4" type="ORF">BDY21DRAFT_342313</name>
</gene>
<feature type="signal peptide" evidence="2">
    <location>
        <begin position="1"/>
        <end position="18"/>
    </location>
</feature>
<dbReference type="InterPro" id="IPR055343">
    <property type="entry name" value="CREG_beta-barrel"/>
</dbReference>
<feature type="domain" description="CREG-like beta-barrel" evidence="3">
    <location>
        <begin position="56"/>
        <end position="293"/>
    </location>
</feature>
<feature type="compositionally biased region" description="Pro residues" evidence="1">
    <location>
        <begin position="181"/>
        <end position="190"/>
    </location>
</feature>
<dbReference type="PANTHER" id="PTHR37273:SF1">
    <property type="entry name" value="ADL397C-AP"/>
    <property type="match status" value="1"/>
</dbReference>
<evidence type="ECO:0000259" key="3">
    <source>
        <dbReference type="Pfam" id="PF13883"/>
    </source>
</evidence>
<dbReference type="Pfam" id="PF13883">
    <property type="entry name" value="CREG_beta-barrel"/>
    <property type="match status" value="1"/>
</dbReference>
<feature type="chain" id="PRO_5025482590" evidence="2">
    <location>
        <begin position="19"/>
        <end position="333"/>
    </location>
</feature>
<dbReference type="Proteomes" id="UP000799766">
    <property type="component" value="Unassembled WGS sequence"/>
</dbReference>
<proteinExistence type="predicted"/>
<keyword evidence="2" id="KW-0732">Signal</keyword>
<evidence type="ECO:0000313" key="5">
    <source>
        <dbReference type="Proteomes" id="UP000799766"/>
    </source>
</evidence>
<reference evidence="4" key="1">
    <citation type="journal article" date="2020" name="Stud. Mycol.">
        <title>101 Dothideomycetes genomes: a test case for predicting lifestyles and emergence of pathogens.</title>
        <authorList>
            <person name="Haridas S."/>
            <person name="Albert R."/>
            <person name="Binder M."/>
            <person name="Bloem J."/>
            <person name="Labutti K."/>
            <person name="Salamov A."/>
            <person name="Andreopoulos B."/>
            <person name="Baker S."/>
            <person name="Barry K."/>
            <person name="Bills G."/>
            <person name="Bluhm B."/>
            <person name="Cannon C."/>
            <person name="Castanera R."/>
            <person name="Culley D."/>
            <person name="Daum C."/>
            <person name="Ezra D."/>
            <person name="Gonzalez J."/>
            <person name="Henrissat B."/>
            <person name="Kuo A."/>
            <person name="Liang C."/>
            <person name="Lipzen A."/>
            <person name="Lutzoni F."/>
            <person name="Magnuson J."/>
            <person name="Mondo S."/>
            <person name="Nolan M."/>
            <person name="Ohm R."/>
            <person name="Pangilinan J."/>
            <person name="Park H.-J."/>
            <person name="Ramirez L."/>
            <person name="Alfaro M."/>
            <person name="Sun H."/>
            <person name="Tritt A."/>
            <person name="Yoshinaga Y."/>
            <person name="Zwiers L.-H."/>
            <person name="Turgeon B."/>
            <person name="Goodwin S."/>
            <person name="Spatafora J."/>
            <person name="Crous P."/>
            <person name="Grigoriev I."/>
        </authorList>
    </citation>
    <scope>NUCLEOTIDE SEQUENCE</scope>
    <source>
        <strain evidence="4">ATCC 16933</strain>
    </source>
</reference>
<dbReference type="EMBL" id="MU001678">
    <property type="protein sequence ID" value="KAF2458368.1"/>
    <property type="molecule type" value="Genomic_DNA"/>
</dbReference>
<accession>A0A6A6P3N8</accession>
<protein>
    <submittedName>
        <fullName evidence="4">Pyridoxamine 5'-phosphate oxidase-domain-containing protein</fullName>
    </submittedName>
</protein>
<evidence type="ECO:0000313" key="4">
    <source>
        <dbReference type="EMBL" id="KAF2458368.1"/>
    </source>
</evidence>
<feature type="region of interest" description="Disordered" evidence="1">
    <location>
        <begin position="23"/>
        <end position="44"/>
    </location>
</feature>
<keyword evidence="5" id="KW-1185">Reference proteome</keyword>
<feature type="region of interest" description="Disordered" evidence="1">
    <location>
        <begin position="153"/>
        <end position="208"/>
    </location>
</feature>
<evidence type="ECO:0000256" key="1">
    <source>
        <dbReference type="SAM" id="MobiDB-lite"/>
    </source>
</evidence>
<dbReference type="OrthoDB" id="2138282at2759"/>
<dbReference type="SUPFAM" id="SSF50475">
    <property type="entry name" value="FMN-binding split barrel"/>
    <property type="match status" value="1"/>
</dbReference>
<organism evidence="4 5">
    <name type="scientific">Lineolata rhizophorae</name>
    <dbReference type="NCBI Taxonomy" id="578093"/>
    <lineage>
        <taxon>Eukaryota</taxon>
        <taxon>Fungi</taxon>
        <taxon>Dikarya</taxon>
        <taxon>Ascomycota</taxon>
        <taxon>Pezizomycotina</taxon>
        <taxon>Dothideomycetes</taxon>
        <taxon>Dothideomycetes incertae sedis</taxon>
        <taxon>Lineolatales</taxon>
        <taxon>Lineolataceae</taxon>
        <taxon>Lineolata</taxon>
    </lineage>
</organism>
<dbReference type="Gene3D" id="2.30.110.10">
    <property type="entry name" value="Electron Transport, Fmn-binding Protein, Chain A"/>
    <property type="match status" value="1"/>
</dbReference>
<feature type="compositionally biased region" description="Pro residues" evidence="1">
    <location>
        <begin position="156"/>
        <end position="174"/>
    </location>
</feature>
<dbReference type="PANTHER" id="PTHR37273">
    <property type="entry name" value="CHROMOSOME 8, WHOLE GENOME SHOTGUN SEQUENCE"/>
    <property type="match status" value="1"/>
</dbReference>
<dbReference type="InterPro" id="IPR012349">
    <property type="entry name" value="Split_barrel_FMN-bd"/>
</dbReference>
<dbReference type="AlphaFoldDB" id="A0A6A6P3N8"/>
<name>A0A6A6P3N8_9PEZI</name>
<evidence type="ECO:0000256" key="2">
    <source>
        <dbReference type="SAM" id="SignalP"/>
    </source>
</evidence>